<dbReference type="InterPro" id="IPR020471">
    <property type="entry name" value="AKR"/>
</dbReference>
<dbReference type="CDD" id="cd19086">
    <property type="entry name" value="AKR_AKR11C1"/>
    <property type="match status" value="1"/>
</dbReference>
<dbReference type="PANTHER" id="PTHR43312:SF1">
    <property type="entry name" value="NADP-DEPENDENT OXIDOREDUCTASE DOMAIN-CONTAINING PROTEIN"/>
    <property type="match status" value="1"/>
</dbReference>
<dbReference type="PRINTS" id="PR00069">
    <property type="entry name" value="ALDKETRDTASE"/>
</dbReference>
<evidence type="ECO:0000313" key="2">
    <source>
        <dbReference type="EMBL" id="MFC4411015.1"/>
    </source>
</evidence>
<feature type="domain" description="NADP-dependent oxidoreductase" evidence="1">
    <location>
        <begin position="16"/>
        <end position="275"/>
    </location>
</feature>
<gene>
    <name evidence="2" type="ORF">ACFOZY_11350</name>
</gene>
<dbReference type="EMBL" id="JBHSEC010000019">
    <property type="protein sequence ID" value="MFC4411015.1"/>
    <property type="molecule type" value="Genomic_DNA"/>
</dbReference>
<dbReference type="Pfam" id="PF00248">
    <property type="entry name" value="Aldo_ket_red"/>
    <property type="match status" value="1"/>
</dbReference>
<reference evidence="3" key="1">
    <citation type="journal article" date="2019" name="Int. J. Syst. Evol. Microbiol.">
        <title>The Global Catalogue of Microorganisms (GCM) 10K type strain sequencing project: providing services to taxonomists for standard genome sequencing and annotation.</title>
        <authorList>
            <consortium name="The Broad Institute Genomics Platform"/>
            <consortium name="The Broad Institute Genome Sequencing Center for Infectious Disease"/>
            <person name="Wu L."/>
            <person name="Ma J."/>
        </authorList>
    </citation>
    <scope>NUCLEOTIDE SEQUENCE [LARGE SCALE GENOMIC DNA]</scope>
    <source>
        <strain evidence="3">CCUG 59778</strain>
    </source>
</reference>
<dbReference type="InterPro" id="IPR023210">
    <property type="entry name" value="NADP_OxRdtase_dom"/>
</dbReference>
<evidence type="ECO:0000313" key="3">
    <source>
        <dbReference type="Proteomes" id="UP001595817"/>
    </source>
</evidence>
<dbReference type="RefSeq" id="WP_378155500.1">
    <property type="nucleotide sequence ID" value="NZ_JBHSEC010000019.1"/>
</dbReference>
<sequence>MKYRELGHSGCAISEISLGCMSLPSSAKEVQNIIDAALDFGINYFDTADLYDRGQNEELVGKALKHVRDQVIIATKVGNRWFEGKEGWQWDASKEYIETAVKDSLSRLGTDYIDFYQLHGGTMEDELEEVVDVFEKLKKEGLIRHYGISSIRPNVIRRFLKNGNPSSVMMQYSLLDRRPEEWLTMIQENGASVVARGSLAKGLLTAEWTRRLDGDKYLSYSNAELKTTLENLNGLSAPIHSIALHYVLNQSAIASCVTGASSTEQLAETMNAYNQMVPEDILLRAADLSKTETYQQHRE</sequence>
<dbReference type="Proteomes" id="UP001595817">
    <property type="component" value="Unassembled WGS sequence"/>
</dbReference>
<evidence type="ECO:0000259" key="1">
    <source>
        <dbReference type="Pfam" id="PF00248"/>
    </source>
</evidence>
<dbReference type="InterPro" id="IPR053135">
    <property type="entry name" value="AKR2_Oxidoreductase"/>
</dbReference>
<proteinExistence type="predicted"/>
<dbReference type="SUPFAM" id="SSF51430">
    <property type="entry name" value="NAD(P)-linked oxidoreductase"/>
    <property type="match status" value="1"/>
</dbReference>
<dbReference type="InterPro" id="IPR036812">
    <property type="entry name" value="NAD(P)_OxRdtase_dom_sf"/>
</dbReference>
<accession>A0ABV8X6H5</accession>
<keyword evidence="3" id="KW-1185">Reference proteome</keyword>
<comment type="caution">
    <text evidence="2">The sequence shown here is derived from an EMBL/GenBank/DDBJ whole genome shotgun (WGS) entry which is preliminary data.</text>
</comment>
<dbReference type="PANTHER" id="PTHR43312">
    <property type="entry name" value="D-THREO-ALDOSE 1-DEHYDROGENASE"/>
    <property type="match status" value="1"/>
</dbReference>
<protein>
    <submittedName>
        <fullName evidence="2">Aldo/keto reductase</fullName>
    </submittedName>
</protein>
<name>A0ABV8X6H5_9LACT</name>
<dbReference type="Gene3D" id="3.20.20.100">
    <property type="entry name" value="NADP-dependent oxidoreductase domain"/>
    <property type="match status" value="1"/>
</dbReference>
<organism evidence="2 3">
    <name type="scientific">Chungangia koreensis</name>
    <dbReference type="NCBI Taxonomy" id="752657"/>
    <lineage>
        <taxon>Bacteria</taxon>
        <taxon>Bacillati</taxon>
        <taxon>Bacillota</taxon>
        <taxon>Bacilli</taxon>
        <taxon>Lactobacillales</taxon>
        <taxon>Chungangia</taxon>
    </lineage>
</organism>